<dbReference type="GO" id="GO:0071973">
    <property type="term" value="P:bacterial-type flagellum-dependent cell motility"/>
    <property type="evidence" value="ECO:0007669"/>
    <property type="project" value="TreeGrafter"/>
</dbReference>
<feature type="compositionally biased region" description="Basic and acidic residues" evidence="6">
    <location>
        <begin position="321"/>
        <end position="332"/>
    </location>
</feature>
<evidence type="ECO:0000256" key="1">
    <source>
        <dbReference type="ARBA" id="ARBA00009764"/>
    </source>
</evidence>
<dbReference type="Proteomes" id="UP001431131">
    <property type="component" value="Unassembled WGS sequence"/>
</dbReference>
<keyword evidence="3" id="KW-0175">Coiled coil</keyword>
<keyword evidence="10" id="KW-1185">Reference proteome</keyword>
<evidence type="ECO:0000313" key="10">
    <source>
        <dbReference type="Proteomes" id="UP001431131"/>
    </source>
</evidence>
<organism evidence="9 10">
    <name type="scientific">Fredinandcohnia quinoae</name>
    <dbReference type="NCBI Taxonomy" id="2918902"/>
    <lineage>
        <taxon>Bacteria</taxon>
        <taxon>Bacillati</taxon>
        <taxon>Bacillota</taxon>
        <taxon>Bacilli</taxon>
        <taxon>Bacillales</taxon>
        <taxon>Bacillaceae</taxon>
        <taxon>Fredinandcohnia</taxon>
    </lineage>
</organism>
<dbReference type="GO" id="GO:0007155">
    <property type="term" value="P:cell adhesion"/>
    <property type="evidence" value="ECO:0007669"/>
    <property type="project" value="InterPro"/>
</dbReference>
<comment type="function">
    <text evidence="5">Required for morphogenesis and for the elongation of the flagellar filament by facilitating polymerization of the flagellin monomers at the tip of growing filament. Forms a capping structure, which prevents flagellin subunits (transported through the central channel of the flagellum) from leaking out without polymerization at the distal end.</text>
</comment>
<dbReference type="GO" id="GO:0009424">
    <property type="term" value="C:bacterial-type flagellum hook"/>
    <property type="evidence" value="ECO:0007669"/>
    <property type="project" value="UniProtKB-UniRule"/>
</dbReference>
<dbReference type="RefSeq" id="WP_240253998.1">
    <property type="nucleotide sequence ID" value="NZ_JAKTTI010000007.1"/>
</dbReference>
<protein>
    <recommendedName>
        <fullName evidence="5">Flagellar hook-associated protein 2</fullName>
        <shortName evidence="5">HAP2</shortName>
    </recommendedName>
    <alternativeName>
        <fullName evidence="5">Flagellar cap protein</fullName>
    </alternativeName>
</protein>
<name>A0AAW5DXI3_9BACI</name>
<keyword evidence="9" id="KW-0966">Cell projection</keyword>
<evidence type="ECO:0000256" key="3">
    <source>
        <dbReference type="ARBA" id="ARBA00023054"/>
    </source>
</evidence>
<keyword evidence="9" id="KW-0969">Cilium</keyword>
<evidence type="ECO:0000256" key="5">
    <source>
        <dbReference type="RuleBase" id="RU362066"/>
    </source>
</evidence>
<dbReference type="GO" id="GO:0005576">
    <property type="term" value="C:extracellular region"/>
    <property type="evidence" value="ECO:0007669"/>
    <property type="project" value="UniProtKB-SubCell"/>
</dbReference>
<dbReference type="InterPro" id="IPR010809">
    <property type="entry name" value="FliD_C"/>
</dbReference>
<proteinExistence type="inferred from homology"/>
<comment type="caution">
    <text evidence="9">The sequence shown here is derived from an EMBL/GenBank/DDBJ whole genome shotgun (WGS) entry which is preliminary data.</text>
</comment>
<dbReference type="EMBL" id="JAKTTI010000007">
    <property type="protein sequence ID" value="MCH1625058.1"/>
    <property type="molecule type" value="Genomic_DNA"/>
</dbReference>
<keyword evidence="9" id="KW-0282">Flagellum</keyword>
<dbReference type="Pfam" id="PF02465">
    <property type="entry name" value="FliD_N"/>
    <property type="match status" value="1"/>
</dbReference>
<evidence type="ECO:0000256" key="4">
    <source>
        <dbReference type="ARBA" id="ARBA00023143"/>
    </source>
</evidence>
<dbReference type="AlphaFoldDB" id="A0AAW5DXI3"/>
<comment type="subcellular location">
    <subcellularLocation>
        <location evidence="5">Secreted</location>
    </subcellularLocation>
    <subcellularLocation>
        <location evidence="5">Bacterial flagellum</location>
    </subcellularLocation>
</comment>
<dbReference type="GO" id="GO:0009421">
    <property type="term" value="C:bacterial-type flagellum filament cap"/>
    <property type="evidence" value="ECO:0007669"/>
    <property type="project" value="InterPro"/>
</dbReference>
<comment type="subunit">
    <text evidence="2 5">Homopentamer.</text>
</comment>
<feature type="domain" description="Flagellar hook-associated protein 2 C-terminal" evidence="8">
    <location>
        <begin position="237"/>
        <end position="494"/>
    </location>
</feature>
<dbReference type="PANTHER" id="PTHR30288:SF0">
    <property type="entry name" value="FLAGELLAR HOOK-ASSOCIATED PROTEIN 2"/>
    <property type="match status" value="1"/>
</dbReference>
<sequence length="504" mass="55028">MRITGFASGLDTAQIITDLMKAERMPLDKLFQKKEWLQWQRDAYRDVNLELDTFKKNNDKLRFQSSFNGYKASNTNSNVASVTAKSSAVSGNYEVEVIKVAEAAKIFSGNPITSANGNVKGSDKILSGTTPTTIQINTKDSTGNVLTGKEITIDDKTTFSSLATQIANLTDSNGKSLGLRASFDDATGRFVISTKDTGLKQEITIKDTGTIGVANAIVNGGAISNTPLLETNFKGIDAEVKVSGGSGVSVATVTSATNDLTVYGMDIKIAAKGTTTVNVSSDTDAIFDNIKKFVEDYNSLIDSLNTKTKEKRQRDYAPLTEEQREGLTEKEAEKWDKAAQSGLLYNDPILRGALNDLRIKMYQPVDSIPSGNIRMLSEIGISTGYLSTDGKLTINEEKLREAIANNPDEVMNLFTKDDGIATRIMDGVNSTVKKLVEKAGSLNSPSNLDTSVIGKDLTELKERMDSWEDKLKMIENRYWKQFTAMETAIEKMNQQSSSLMGMFG</sequence>
<accession>A0AAW5DXI3</accession>
<keyword evidence="4 5" id="KW-0975">Bacterial flagellum</keyword>
<evidence type="ECO:0000256" key="2">
    <source>
        <dbReference type="ARBA" id="ARBA00011255"/>
    </source>
</evidence>
<evidence type="ECO:0000259" key="8">
    <source>
        <dbReference type="Pfam" id="PF07195"/>
    </source>
</evidence>
<feature type="domain" description="Flagellar hook-associated protein 2 N-terminal" evidence="7">
    <location>
        <begin position="8"/>
        <end position="103"/>
    </location>
</feature>
<dbReference type="PANTHER" id="PTHR30288">
    <property type="entry name" value="FLAGELLAR CAP/ASSEMBLY PROTEIN FLID"/>
    <property type="match status" value="1"/>
</dbReference>
<dbReference type="InterPro" id="IPR040026">
    <property type="entry name" value="FliD"/>
</dbReference>
<evidence type="ECO:0000259" key="7">
    <source>
        <dbReference type="Pfam" id="PF02465"/>
    </source>
</evidence>
<dbReference type="InterPro" id="IPR003481">
    <property type="entry name" value="FliD_N"/>
</dbReference>
<reference evidence="9" key="1">
    <citation type="submission" date="2022-02" db="EMBL/GenBank/DDBJ databases">
        <title>Fredinandcohnia quinoae sp. nov. isolated from Chenopodium quinoa seeds.</title>
        <authorList>
            <person name="Saati-Santamaria Z."/>
            <person name="Flores-Felix J.D."/>
            <person name="Igual J.M."/>
            <person name="Velazquez E."/>
            <person name="Garcia-Fraile P."/>
            <person name="Martinez-Molina E."/>
        </authorList>
    </citation>
    <scope>NUCLEOTIDE SEQUENCE</scope>
    <source>
        <strain evidence="9">SECRCQ15</strain>
    </source>
</reference>
<evidence type="ECO:0000313" key="9">
    <source>
        <dbReference type="EMBL" id="MCH1625058.1"/>
    </source>
</evidence>
<comment type="similarity">
    <text evidence="1 5">Belongs to the FliD family.</text>
</comment>
<gene>
    <name evidence="9" type="primary">fliD</name>
    <name evidence="9" type="ORF">MJG50_06935</name>
</gene>
<keyword evidence="5" id="KW-0964">Secreted</keyword>
<dbReference type="Pfam" id="PF07195">
    <property type="entry name" value="FliD_C"/>
    <property type="match status" value="1"/>
</dbReference>
<evidence type="ECO:0000256" key="6">
    <source>
        <dbReference type="SAM" id="MobiDB-lite"/>
    </source>
</evidence>
<feature type="region of interest" description="Disordered" evidence="6">
    <location>
        <begin position="311"/>
        <end position="332"/>
    </location>
</feature>